<dbReference type="EMBL" id="CABVLI010000024">
    <property type="protein sequence ID" value="VVS99451.1"/>
    <property type="molecule type" value="Genomic_DNA"/>
</dbReference>
<evidence type="ECO:0000313" key="3">
    <source>
        <dbReference type="Proteomes" id="UP000326857"/>
    </source>
</evidence>
<keyword evidence="1" id="KW-0812">Transmembrane</keyword>
<organism evidence="2 3">
    <name type="scientific">Sphingomonas aurantiaca</name>
    <dbReference type="NCBI Taxonomy" id="185949"/>
    <lineage>
        <taxon>Bacteria</taxon>
        <taxon>Pseudomonadati</taxon>
        <taxon>Pseudomonadota</taxon>
        <taxon>Alphaproteobacteria</taxon>
        <taxon>Sphingomonadales</taxon>
        <taxon>Sphingomonadaceae</taxon>
        <taxon>Sphingomonas</taxon>
    </lineage>
</organism>
<keyword evidence="1" id="KW-1133">Transmembrane helix</keyword>
<dbReference type="AlphaFoldDB" id="A0A5E7XYY9"/>
<proteinExistence type="predicted"/>
<evidence type="ECO:0000256" key="1">
    <source>
        <dbReference type="SAM" id="Phobius"/>
    </source>
</evidence>
<gene>
    <name evidence="2" type="ORF">SPHINGO391_300040</name>
</gene>
<keyword evidence="1" id="KW-0472">Membrane</keyword>
<reference evidence="2 3" key="1">
    <citation type="submission" date="2019-09" db="EMBL/GenBank/DDBJ databases">
        <authorList>
            <person name="Dittami M. S."/>
        </authorList>
    </citation>
    <scope>NUCLEOTIDE SEQUENCE [LARGE SCALE GENOMIC DNA]</scope>
    <source>
        <strain evidence="2">SPHINGO391</strain>
    </source>
</reference>
<name>A0A5E7XYY9_9SPHN</name>
<feature type="transmembrane region" description="Helical" evidence="1">
    <location>
        <begin position="64"/>
        <end position="84"/>
    </location>
</feature>
<dbReference type="Proteomes" id="UP000326857">
    <property type="component" value="Unassembled WGS sequence"/>
</dbReference>
<feature type="transmembrane region" description="Helical" evidence="1">
    <location>
        <begin position="105"/>
        <end position="123"/>
    </location>
</feature>
<protein>
    <recommendedName>
        <fullName evidence="4">Mercuric transport protein MerT</fullName>
    </recommendedName>
</protein>
<evidence type="ECO:0000313" key="2">
    <source>
        <dbReference type="EMBL" id="VVS99451.1"/>
    </source>
</evidence>
<feature type="transmembrane region" description="Helical" evidence="1">
    <location>
        <begin position="17"/>
        <end position="44"/>
    </location>
</feature>
<evidence type="ECO:0008006" key="4">
    <source>
        <dbReference type="Google" id="ProtNLM"/>
    </source>
</evidence>
<sequence length="135" mass="13568">MTDTAARRPSAPDAPPVWGVASIAGALGLSAVTAAAACCVLPLALASIGVGAGLAGSLAELASIRTPLLVLSGVALVVAWIMWWRKRETACTAGDACAADAAPRRAIGLLIAATALVGLAAIWDSIEPLLMKWIL</sequence>
<accession>A0A5E7XYY9</accession>